<proteinExistence type="predicted"/>
<gene>
    <name evidence="1" type="ORF">UFOVP745_48</name>
</gene>
<protein>
    <submittedName>
        <fullName evidence="1">Uncharacterized protein</fullName>
    </submittedName>
</protein>
<name>A0A6J7XCX0_9CAUD</name>
<evidence type="ECO:0000313" key="1">
    <source>
        <dbReference type="EMBL" id="CAB5225654.1"/>
    </source>
</evidence>
<reference evidence="1" key="1">
    <citation type="submission" date="2020-05" db="EMBL/GenBank/DDBJ databases">
        <authorList>
            <person name="Chiriac C."/>
            <person name="Salcher M."/>
            <person name="Ghai R."/>
            <person name="Kavagutti S V."/>
        </authorList>
    </citation>
    <scope>NUCLEOTIDE SEQUENCE</scope>
</reference>
<organism evidence="1">
    <name type="scientific">uncultured Caudovirales phage</name>
    <dbReference type="NCBI Taxonomy" id="2100421"/>
    <lineage>
        <taxon>Viruses</taxon>
        <taxon>Duplodnaviria</taxon>
        <taxon>Heunggongvirae</taxon>
        <taxon>Uroviricota</taxon>
        <taxon>Caudoviricetes</taxon>
        <taxon>Peduoviridae</taxon>
        <taxon>Maltschvirus</taxon>
        <taxon>Maltschvirus maltsch</taxon>
    </lineage>
</organism>
<accession>A0A6J7XCX0</accession>
<sequence>MDSTNSDNLTLSVIPKIILSDHKQLFLLAQNVDKETDRIWERWKIADGLNRSDRKDLEKRIKALSKISISIGKLRAAIYATETVPHI</sequence>
<dbReference type="EMBL" id="LR798348">
    <property type="protein sequence ID" value="CAB5225654.1"/>
    <property type="molecule type" value="Genomic_DNA"/>
</dbReference>